<evidence type="ECO:0000313" key="1">
    <source>
        <dbReference type="EMBL" id="AYV84103.1"/>
    </source>
</evidence>
<name>A0A3G5AE03_9VIRU</name>
<reference evidence="1" key="1">
    <citation type="submission" date="2018-10" db="EMBL/GenBank/DDBJ databases">
        <title>Hidden diversity of soil giant viruses.</title>
        <authorList>
            <person name="Schulz F."/>
            <person name="Alteio L."/>
            <person name="Goudeau D."/>
            <person name="Ryan E.M."/>
            <person name="Malmstrom R.R."/>
            <person name="Blanchard J."/>
            <person name="Woyke T."/>
        </authorList>
    </citation>
    <scope>NUCLEOTIDE SEQUENCE</scope>
    <source>
        <strain evidence="1">HYV1</strain>
    </source>
</reference>
<proteinExistence type="predicted"/>
<accession>A0A3G5AE03</accession>
<protein>
    <submittedName>
        <fullName evidence="1">Uncharacterized protein</fullName>
    </submittedName>
</protein>
<gene>
    <name evidence="1" type="ORF">Hyperionvirus17_23</name>
</gene>
<dbReference type="EMBL" id="MK072399">
    <property type="protein sequence ID" value="AYV84103.1"/>
    <property type="molecule type" value="Genomic_DNA"/>
</dbReference>
<organism evidence="1">
    <name type="scientific">Hyperionvirus sp</name>
    <dbReference type="NCBI Taxonomy" id="2487770"/>
    <lineage>
        <taxon>Viruses</taxon>
        <taxon>Varidnaviria</taxon>
        <taxon>Bamfordvirae</taxon>
        <taxon>Nucleocytoviricota</taxon>
        <taxon>Megaviricetes</taxon>
        <taxon>Imitervirales</taxon>
        <taxon>Mimiviridae</taxon>
        <taxon>Klosneuvirinae</taxon>
    </lineage>
</organism>
<sequence length="123" mass="15068">MDKLTKRQNFDPEYYRARYFLNNFRTDEEALEHWDKVGYRKSYLISVCDELKTHDHCLCSCKVKNDFRLKEHRKRRKIRKRDLELAVDTESNDENIIIKLQEYINDISVMIEERKKCRGDFSQ</sequence>